<evidence type="ECO:0000313" key="1">
    <source>
        <dbReference type="EMBL" id="SEQ96857.1"/>
    </source>
</evidence>
<gene>
    <name evidence="1" type="ORF">SAMN05216481_12255</name>
</gene>
<keyword evidence="2" id="KW-1185">Reference proteome</keyword>
<sequence length="155" mass="16954">MDALYGPAYAAWSAFCGERLFAGVTAVDGWTLMVEPVGFLGVTRSVAEPLSRGTTVVSHSRTIEAVDRFRWYQDGVERLSFEPLFPYRRGGSTPEVAVEQMRAAGFDLRAGTERDIGLPTQAAFALAERLTGVQITRELLETAPFTGTLVDLPRP</sequence>
<dbReference type="InterPro" id="IPR045592">
    <property type="entry name" value="DUF6461"/>
</dbReference>
<dbReference type="Pfam" id="PF20062">
    <property type="entry name" value="DUF6461"/>
    <property type="match status" value="1"/>
</dbReference>
<dbReference type="AlphaFoldDB" id="A0A1H9KD41"/>
<protein>
    <submittedName>
        <fullName evidence="1">Uncharacterized protein</fullName>
    </submittedName>
</protein>
<proteinExistence type="predicted"/>
<evidence type="ECO:0000313" key="2">
    <source>
        <dbReference type="Proteomes" id="UP000199055"/>
    </source>
</evidence>
<accession>A0A1H9KD41</accession>
<dbReference type="STRING" id="403935.SAMN05216481_12255"/>
<organism evidence="1 2">
    <name type="scientific">Streptomyces radiopugnans</name>
    <dbReference type="NCBI Taxonomy" id="403935"/>
    <lineage>
        <taxon>Bacteria</taxon>
        <taxon>Bacillati</taxon>
        <taxon>Actinomycetota</taxon>
        <taxon>Actinomycetes</taxon>
        <taxon>Kitasatosporales</taxon>
        <taxon>Streptomycetaceae</taxon>
        <taxon>Streptomyces</taxon>
    </lineage>
</organism>
<name>A0A1H9KD41_9ACTN</name>
<dbReference type="EMBL" id="FOET01000022">
    <property type="protein sequence ID" value="SEQ96857.1"/>
    <property type="molecule type" value="Genomic_DNA"/>
</dbReference>
<dbReference type="Proteomes" id="UP000199055">
    <property type="component" value="Unassembled WGS sequence"/>
</dbReference>
<reference evidence="1 2" key="1">
    <citation type="submission" date="2016-10" db="EMBL/GenBank/DDBJ databases">
        <authorList>
            <person name="de Groot N.N."/>
        </authorList>
    </citation>
    <scope>NUCLEOTIDE SEQUENCE [LARGE SCALE GENOMIC DNA]</scope>
    <source>
        <strain evidence="1 2">CGMCC 4.3519</strain>
    </source>
</reference>